<reference evidence="13" key="1">
    <citation type="submission" date="2022-11" db="UniProtKB">
        <authorList>
            <consortium name="WormBaseParasite"/>
        </authorList>
    </citation>
    <scope>IDENTIFICATION</scope>
</reference>
<dbReference type="Pfam" id="PF00153">
    <property type="entry name" value="Mito_carr"/>
    <property type="match status" value="1"/>
</dbReference>
<keyword evidence="8" id="KW-0496">Mitochondrion</keyword>
<evidence type="ECO:0000256" key="4">
    <source>
        <dbReference type="ARBA" id="ARBA00022692"/>
    </source>
</evidence>
<feature type="repeat" description="Solcar" evidence="10">
    <location>
        <begin position="18"/>
        <end position="120"/>
    </location>
</feature>
<evidence type="ECO:0000256" key="1">
    <source>
        <dbReference type="ARBA" id="ARBA00004374"/>
    </source>
</evidence>
<dbReference type="InterPro" id="IPR023395">
    <property type="entry name" value="MCP_dom_sf"/>
</dbReference>
<evidence type="ECO:0000256" key="8">
    <source>
        <dbReference type="ARBA" id="ARBA00023128"/>
    </source>
</evidence>
<keyword evidence="4 10" id="KW-0812">Transmembrane</keyword>
<keyword evidence="9 10" id="KW-0472">Membrane</keyword>
<name>A0A915E9I0_9BILA</name>
<evidence type="ECO:0000313" key="12">
    <source>
        <dbReference type="Proteomes" id="UP000887574"/>
    </source>
</evidence>
<comment type="subcellular location">
    <subcellularLocation>
        <location evidence="1">Mitochondrion outer membrane</location>
        <topology evidence="1">Multi-pass membrane protein</topology>
    </subcellularLocation>
</comment>
<protein>
    <submittedName>
        <fullName evidence="13">Solute carrier family 25 member 46</fullName>
    </submittedName>
</protein>
<evidence type="ECO:0000313" key="13">
    <source>
        <dbReference type="WBParaSite" id="jg3973.1"/>
    </source>
</evidence>
<dbReference type="PANTHER" id="PTHR21252">
    <property type="entry name" value="TB1 PROTEIN-RELATED"/>
    <property type="match status" value="1"/>
</dbReference>
<dbReference type="GO" id="GO:0005741">
    <property type="term" value="C:mitochondrial outer membrane"/>
    <property type="evidence" value="ECO:0007669"/>
    <property type="project" value="UniProtKB-SubCell"/>
</dbReference>
<dbReference type="AlphaFoldDB" id="A0A915E9I0"/>
<dbReference type="WBParaSite" id="jg3973.1">
    <property type="protein sequence ID" value="jg3973.1"/>
    <property type="gene ID" value="jg3973"/>
</dbReference>
<dbReference type="Gene3D" id="1.50.40.10">
    <property type="entry name" value="Mitochondrial carrier domain"/>
    <property type="match status" value="1"/>
</dbReference>
<sequence length="235" mass="26684">MARRYVSRKSPEDRTRFHAIMPEMFASMTSGLMADLACYPLETVLHRLYIQGTRTLIDNLDNGIGAVHIQYKYNGFFHCFSSIVNKEGPWALFNGVGAVVLQYSLQFCVLNILRAIFGWIHGSKKALKGALLQCLCERIHLGDPALSYQRRPAASDNVNIPQSSALFPSTFAQTQADYARNSSFLQGILLLLDKYLLLHIQLLSSNRSRRIASISRFFQIQLDIMQIDRTSHRIK</sequence>
<dbReference type="SUPFAM" id="SSF103506">
    <property type="entry name" value="Mitochondrial carrier"/>
    <property type="match status" value="1"/>
</dbReference>
<dbReference type="GO" id="GO:0090149">
    <property type="term" value="P:mitochondrial membrane fission"/>
    <property type="evidence" value="ECO:0007669"/>
    <property type="project" value="InterPro"/>
</dbReference>
<dbReference type="InterPro" id="IPR039158">
    <property type="entry name" value="SLC25A46"/>
</dbReference>
<comment type="similarity">
    <text evidence="2 11">Belongs to the mitochondrial carrier (TC 2.A.29) family.</text>
</comment>
<evidence type="ECO:0000256" key="11">
    <source>
        <dbReference type="RuleBase" id="RU000488"/>
    </source>
</evidence>
<keyword evidence="3 11" id="KW-0813">Transport</keyword>
<keyword evidence="7" id="KW-1133">Transmembrane helix</keyword>
<evidence type="ECO:0000256" key="10">
    <source>
        <dbReference type="PROSITE-ProRule" id="PRU00282"/>
    </source>
</evidence>
<dbReference type="Proteomes" id="UP000887574">
    <property type="component" value="Unplaced"/>
</dbReference>
<evidence type="ECO:0000256" key="2">
    <source>
        <dbReference type="ARBA" id="ARBA00006375"/>
    </source>
</evidence>
<evidence type="ECO:0000256" key="7">
    <source>
        <dbReference type="ARBA" id="ARBA00022989"/>
    </source>
</evidence>
<keyword evidence="12" id="KW-1185">Reference proteome</keyword>
<evidence type="ECO:0000256" key="3">
    <source>
        <dbReference type="ARBA" id="ARBA00022448"/>
    </source>
</evidence>
<evidence type="ECO:0000256" key="6">
    <source>
        <dbReference type="ARBA" id="ARBA00022787"/>
    </source>
</evidence>
<keyword evidence="5" id="KW-0677">Repeat</keyword>
<dbReference type="PANTHER" id="PTHR21252:SF2">
    <property type="entry name" value="MITOCHONDRIAL OUTER MEMBRANE PROTEIN SLC25A46"/>
    <property type="match status" value="1"/>
</dbReference>
<evidence type="ECO:0000256" key="5">
    <source>
        <dbReference type="ARBA" id="ARBA00022737"/>
    </source>
</evidence>
<evidence type="ECO:0000256" key="9">
    <source>
        <dbReference type="ARBA" id="ARBA00023136"/>
    </source>
</evidence>
<organism evidence="12 13">
    <name type="scientific">Ditylenchus dipsaci</name>
    <dbReference type="NCBI Taxonomy" id="166011"/>
    <lineage>
        <taxon>Eukaryota</taxon>
        <taxon>Metazoa</taxon>
        <taxon>Ecdysozoa</taxon>
        <taxon>Nematoda</taxon>
        <taxon>Chromadorea</taxon>
        <taxon>Rhabditida</taxon>
        <taxon>Tylenchina</taxon>
        <taxon>Tylenchomorpha</taxon>
        <taxon>Sphaerularioidea</taxon>
        <taxon>Anguinidae</taxon>
        <taxon>Anguininae</taxon>
        <taxon>Ditylenchus</taxon>
    </lineage>
</organism>
<dbReference type="InterPro" id="IPR018108">
    <property type="entry name" value="MCP_transmembrane"/>
</dbReference>
<keyword evidence="6" id="KW-1000">Mitochondrion outer membrane</keyword>
<dbReference type="PROSITE" id="PS50920">
    <property type="entry name" value="SOLCAR"/>
    <property type="match status" value="1"/>
</dbReference>
<accession>A0A915E9I0</accession>
<proteinExistence type="inferred from homology"/>